<protein>
    <submittedName>
        <fullName evidence="2">Uncharacterized protein</fullName>
    </submittedName>
</protein>
<dbReference type="Proteomes" id="UP000012043">
    <property type="component" value="Unassembled WGS sequence"/>
</dbReference>
<evidence type="ECO:0000313" key="2">
    <source>
        <dbReference type="EMBL" id="EJI85982.1"/>
    </source>
</evidence>
<dbReference type="RefSeq" id="WP_008607550.1">
    <property type="nucleotide sequence ID" value="NZ_ALAB01000010.1"/>
</dbReference>
<dbReference type="AlphaFoldDB" id="J2IFL9"/>
<keyword evidence="3" id="KW-1185">Reference proteome</keyword>
<evidence type="ECO:0000313" key="3">
    <source>
        <dbReference type="Proteomes" id="UP000012043"/>
    </source>
</evidence>
<proteinExistence type="predicted"/>
<evidence type="ECO:0000256" key="1">
    <source>
        <dbReference type="SAM" id="SignalP"/>
    </source>
</evidence>
<organism evidence="2 3">
    <name type="scientific">Alishewanella aestuarii B11</name>
    <dbReference type="NCBI Taxonomy" id="1197174"/>
    <lineage>
        <taxon>Bacteria</taxon>
        <taxon>Pseudomonadati</taxon>
        <taxon>Pseudomonadota</taxon>
        <taxon>Gammaproteobacteria</taxon>
        <taxon>Alteromonadales</taxon>
        <taxon>Alteromonadaceae</taxon>
        <taxon>Alishewanella</taxon>
    </lineage>
</organism>
<name>J2IFL9_9ALTE</name>
<accession>J2IFL9</accession>
<gene>
    <name evidence="2" type="ORF">AEST_10640</name>
</gene>
<dbReference type="EMBL" id="ALAB01000010">
    <property type="protein sequence ID" value="EJI85982.1"/>
    <property type="molecule type" value="Genomic_DNA"/>
</dbReference>
<reference evidence="2 3" key="1">
    <citation type="journal article" date="2012" name="J. Bacteriol.">
        <title>Genome Sequence of Pectin-Degrading Alishewanella aestuarii Strain B11T, Isolated from Tidal Flat Sediment.</title>
        <authorList>
            <person name="Jung J."/>
            <person name="Choi S."/>
            <person name="Chun J."/>
            <person name="Park W."/>
        </authorList>
    </citation>
    <scope>NUCLEOTIDE SEQUENCE [LARGE SCALE GENOMIC DNA]</scope>
    <source>
        <strain evidence="2 3">B11</strain>
    </source>
</reference>
<feature type="chain" id="PRO_5003749010" evidence="1">
    <location>
        <begin position="20"/>
        <end position="159"/>
    </location>
</feature>
<sequence>MIRVLLALMAILLSFSAAADFVIEGKLKLEQADGQKIQKTFPLTLFREEGSYLFSIGEQQTRLPAPPQKYSLYIILQNDEDLFVTDFSQQPLRAFTLEIAERRLEVSRDPLARTARGRYVLKLDGEIFYFSRGPGQINFIFDQNGVKDVTVQGMFKPRR</sequence>
<keyword evidence="1" id="KW-0732">Signal</keyword>
<comment type="caution">
    <text evidence="2">The sequence shown here is derived from an EMBL/GenBank/DDBJ whole genome shotgun (WGS) entry which is preliminary data.</text>
</comment>
<feature type="signal peptide" evidence="1">
    <location>
        <begin position="1"/>
        <end position="19"/>
    </location>
</feature>
<dbReference type="PATRIC" id="fig|1197174.4.peg.1036"/>